<reference evidence="1 2" key="1">
    <citation type="journal article" date="2019" name="Genome Biol. Evol.">
        <title>Day and night: Metabolic profiles and evolutionary relationships of six axenic non-marine cyanobacteria.</title>
        <authorList>
            <person name="Will S.E."/>
            <person name="Henke P."/>
            <person name="Boedeker C."/>
            <person name="Huang S."/>
            <person name="Brinkmann H."/>
            <person name="Rohde M."/>
            <person name="Jarek M."/>
            <person name="Friedl T."/>
            <person name="Seufert S."/>
            <person name="Schumacher M."/>
            <person name="Overmann J."/>
            <person name="Neumann-Schaal M."/>
            <person name="Petersen J."/>
        </authorList>
    </citation>
    <scope>NUCLEOTIDE SEQUENCE [LARGE SCALE GENOMIC DNA]</scope>
    <source>
        <strain evidence="1 2">SAG 39.79</strain>
    </source>
</reference>
<accession>A0AB37UA59</accession>
<name>A0AB37UA59_9CYAN</name>
<dbReference type="RefSeq" id="WP_199755942.1">
    <property type="nucleotide sequence ID" value="NZ_JAVKZF010000004.1"/>
</dbReference>
<gene>
    <name evidence="1" type="ORF">DSM107010_65250</name>
</gene>
<dbReference type="Proteomes" id="UP000282574">
    <property type="component" value="Unassembled WGS sequence"/>
</dbReference>
<proteinExistence type="predicted"/>
<organism evidence="1 2">
    <name type="scientific">Chroococcidiopsis cubana SAG 39.79</name>
    <dbReference type="NCBI Taxonomy" id="388085"/>
    <lineage>
        <taxon>Bacteria</taxon>
        <taxon>Bacillati</taxon>
        <taxon>Cyanobacteriota</taxon>
        <taxon>Cyanophyceae</taxon>
        <taxon>Chroococcidiopsidales</taxon>
        <taxon>Chroococcidiopsidaceae</taxon>
        <taxon>Chroococcidiopsis</taxon>
    </lineage>
</organism>
<keyword evidence="2" id="KW-1185">Reference proteome</keyword>
<dbReference type="AlphaFoldDB" id="A0AB37UA59"/>
<sequence length="180" mass="20669">MPRDTQGKFALKNDEHRCVRSLRLTDTTWRALGEEAESLSLTRADYLEQIFRHKPYSLPSNTRIKKEDLLSNTHGGADSQPSNTWQTEQIEQQLTQLTQQHEENTFLLAQIQKFTQVNALEEMRDQILTRLKLGKQAPGYKKAVLALNQFIQLLRDKFPVATDAPLIAENRIPPQSATQE</sequence>
<comment type="caution">
    <text evidence="1">The sequence shown here is derived from an EMBL/GenBank/DDBJ whole genome shotgun (WGS) entry which is preliminary data.</text>
</comment>
<dbReference type="EMBL" id="RSCK01000125">
    <property type="protein sequence ID" value="RUT01431.1"/>
    <property type="molecule type" value="Genomic_DNA"/>
</dbReference>
<evidence type="ECO:0000313" key="1">
    <source>
        <dbReference type="EMBL" id="RUT01431.1"/>
    </source>
</evidence>
<protein>
    <submittedName>
        <fullName evidence="1">Uncharacterized protein</fullName>
    </submittedName>
</protein>
<evidence type="ECO:0000313" key="2">
    <source>
        <dbReference type="Proteomes" id="UP000282574"/>
    </source>
</evidence>